<keyword evidence="11" id="KW-0460">Magnesium</keyword>
<feature type="binding site" evidence="11">
    <location>
        <position position="119"/>
    </location>
    <ligand>
        <name>ATP</name>
        <dbReference type="ChEBI" id="CHEBI:30616"/>
    </ligand>
</feature>
<sequence>MLYNRVFLVGFMCSGKSTVGRELAHTLGWEFVDVDEEIQRQENNTVAGIFQEKGEAYFRNLELQVLTQLSQRNRLVISTGGGLGANPVAMELMKNKGLVVWLDIPFQEFLERCKGDENRPLLKKSLEEIQLIYQKRKEVYREAHLHLDATKDVPSIVKEIVGFLNR</sequence>
<dbReference type="HOGENOM" id="CLU_057607_4_0_0"/>
<dbReference type="HAMAP" id="MF_00109">
    <property type="entry name" value="Shikimate_kinase"/>
    <property type="match status" value="1"/>
</dbReference>
<dbReference type="PANTHER" id="PTHR21087:SF16">
    <property type="entry name" value="SHIKIMATE KINASE 1, CHLOROPLASTIC"/>
    <property type="match status" value="1"/>
</dbReference>
<evidence type="ECO:0000313" key="13">
    <source>
        <dbReference type="Proteomes" id="UP000002043"/>
    </source>
</evidence>
<evidence type="ECO:0000313" key="12">
    <source>
        <dbReference type="EMBL" id="ADC89184.1"/>
    </source>
</evidence>
<comment type="subunit">
    <text evidence="11">Monomer.</text>
</comment>
<comment type="cofactor">
    <cofactor evidence="11">
        <name>Mg(2+)</name>
        <dbReference type="ChEBI" id="CHEBI:18420"/>
    </cofactor>
    <text evidence="11">Binds 1 Mg(2+) ion per subunit.</text>
</comment>
<dbReference type="GO" id="GO:0000287">
    <property type="term" value="F:magnesium ion binding"/>
    <property type="evidence" value="ECO:0007669"/>
    <property type="project" value="UniProtKB-UniRule"/>
</dbReference>
<dbReference type="GO" id="GO:0009423">
    <property type="term" value="P:chorismate biosynthetic process"/>
    <property type="evidence" value="ECO:0007669"/>
    <property type="project" value="UniProtKB-UniRule"/>
</dbReference>
<dbReference type="STRING" id="638303.Thal_0550"/>
<reference evidence="13" key="1">
    <citation type="journal article" date="2010" name="Stand. Genomic Sci.">
        <title>Complete genome sequence of Thermocrinis albus type strain (HI 11/12T).</title>
        <authorList>
            <person name="Wirth R."/>
            <person name="Sikorski J."/>
            <person name="Brambilla E."/>
            <person name="Misra M."/>
            <person name="Lapidus A."/>
            <person name="Copeland A."/>
            <person name="Nolan M."/>
            <person name="Lucas S."/>
            <person name="Chen F."/>
            <person name="Tice H."/>
            <person name="Cheng J.F."/>
            <person name="Han C."/>
            <person name="Detter J.C."/>
            <person name="Tapia R."/>
            <person name="Bruce D."/>
            <person name="Goodwin L."/>
            <person name="Pitluck S."/>
            <person name="Pati A."/>
            <person name="Anderson I."/>
            <person name="Ivanova N."/>
            <person name="Mavromatis K."/>
            <person name="Mikhailova N."/>
            <person name="Chen A."/>
            <person name="Palaniappan K."/>
            <person name="Bilek Y."/>
            <person name="Hader T."/>
            <person name="Land M."/>
            <person name="Hauser L."/>
            <person name="Chang Y.J."/>
            <person name="Jeffries C.D."/>
            <person name="Tindall B.J."/>
            <person name="Rohde M."/>
            <person name="Goker M."/>
            <person name="Bristow J."/>
            <person name="Eisen J.A."/>
            <person name="Markowitz V."/>
            <person name="Hugenholtz P."/>
            <person name="Kyrpides N.C."/>
            <person name="Klenk H.P."/>
        </authorList>
    </citation>
    <scope>NUCLEOTIDE SEQUENCE [LARGE SCALE GENOMIC DNA]</scope>
    <source>
        <strain evidence="13">DSM 14484 / JCM 11386 / HI 11/12</strain>
    </source>
</reference>
<dbReference type="InterPro" id="IPR031322">
    <property type="entry name" value="Shikimate/glucono_kinase"/>
</dbReference>
<comment type="subcellular location">
    <subcellularLocation>
        <location evidence="11">Cytoplasm</location>
    </subcellularLocation>
</comment>
<feature type="binding site" evidence="11">
    <location>
        <position position="17"/>
    </location>
    <ligand>
        <name>Mg(2+)</name>
        <dbReference type="ChEBI" id="CHEBI:18420"/>
    </ligand>
</feature>
<comment type="pathway">
    <text evidence="1 11">Metabolic intermediate biosynthesis; chorismate biosynthesis; chorismate from D-erythrose 4-phosphate and phosphoenolpyruvate: step 5/7.</text>
</comment>
<feature type="binding site" evidence="11">
    <location>
        <position position="59"/>
    </location>
    <ligand>
        <name>substrate</name>
    </ligand>
</feature>
<dbReference type="EMBL" id="CP001931">
    <property type="protein sequence ID" value="ADC89184.1"/>
    <property type="molecule type" value="Genomic_DNA"/>
</dbReference>
<keyword evidence="13" id="KW-1185">Reference proteome</keyword>
<dbReference type="Gene3D" id="3.40.50.300">
    <property type="entry name" value="P-loop containing nucleotide triphosphate hydrolases"/>
    <property type="match status" value="1"/>
</dbReference>
<keyword evidence="6 11" id="KW-0547">Nucleotide-binding</keyword>
<keyword evidence="9 11" id="KW-0057">Aromatic amino acid biosynthesis</keyword>
<comment type="function">
    <text evidence="11">Catalyzes the specific phosphorylation of the 3-hydroxyl group of shikimic acid using ATP as a cosubstrate.</text>
</comment>
<keyword evidence="8 11" id="KW-0067">ATP-binding</keyword>
<feature type="binding site" evidence="11">
    <location>
        <position position="136"/>
    </location>
    <ligand>
        <name>substrate</name>
    </ligand>
</feature>
<proteinExistence type="inferred from homology"/>
<evidence type="ECO:0000256" key="4">
    <source>
        <dbReference type="ARBA" id="ARBA00022605"/>
    </source>
</evidence>
<dbReference type="Proteomes" id="UP000002043">
    <property type="component" value="Chromosome"/>
</dbReference>
<evidence type="ECO:0000256" key="1">
    <source>
        <dbReference type="ARBA" id="ARBA00004842"/>
    </source>
</evidence>
<gene>
    <name evidence="11" type="primary">aroK</name>
    <name evidence="12" type="ordered locus">Thal_0550</name>
</gene>
<dbReference type="InterPro" id="IPR023000">
    <property type="entry name" value="Shikimate_kinase_CS"/>
</dbReference>
<dbReference type="eggNOG" id="COG0703">
    <property type="taxonomic scope" value="Bacteria"/>
</dbReference>
<dbReference type="GO" id="GO:0005524">
    <property type="term" value="F:ATP binding"/>
    <property type="evidence" value="ECO:0007669"/>
    <property type="project" value="UniProtKB-UniRule"/>
</dbReference>
<accession>D3SPU7</accession>
<dbReference type="PANTHER" id="PTHR21087">
    <property type="entry name" value="SHIKIMATE KINASE"/>
    <property type="match status" value="1"/>
</dbReference>
<feature type="binding site" evidence="11">
    <location>
        <position position="81"/>
    </location>
    <ligand>
        <name>substrate</name>
    </ligand>
</feature>
<dbReference type="Pfam" id="PF01202">
    <property type="entry name" value="SKI"/>
    <property type="match status" value="1"/>
</dbReference>
<dbReference type="SUPFAM" id="SSF52540">
    <property type="entry name" value="P-loop containing nucleoside triphosphate hydrolases"/>
    <property type="match status" value="1"/>
</dbReference>
<evidence type="ECO:0000256" key="10">
    <source>
        <dbReference type="ARBA" id="ARBA00048567"/>
    </source>
</evidence>
<dbReference type="CDD" id="cd00464">
    <property type="entry name" value="SK"/>
    <property type="match status" value="1"/>
</dbReference>
<dbReference type="GO" id="GO:0009073">
    <property type="term" value="P:aromatic amino acid family biosynthetic process"/>
    <property type="evidence" value="ECO:0007669"/>
    <property type="project" value="UniProtKB-KW"/>
</dbReference>
<keyword evidence="5 11" id="KW-0808">Transferase</keyword>
<comment type="catalytic activity">
    <reaction evidence="10 11">
        <text>shikimate + ATP = 3-phosphoshikimate + ADP + H(+)</text>
        <dbReference type="Rhea" id="RHEA:13121"/>
        <dbReference type="ChEBI" id="CHEBI:15378"/>
        <dbReference type="ChEBI" id="CHEBI:30616"/>
        <dbReference type="ChEBI" id="CHEBI:36208"/>
        <dbReference type="ChEBI" id="CHEBI:145989"/>
        <dbReference type="ChEBI" id="CHEBI:456216"/>
        <dbReference type="EC" id="2.7.1.71"/>
    </reaction>
</comment>
<keyword evidence="11" id="KW-0963">Cytoplasm</keyword>
<evidence type="ECO:0000256" key="9">
    <source>
        <dbReference type="ARBA" id="ARBA00023141"/>
    </source>
</evidence>
<evidence type="ECO:0000256" key="6">
    <source>
        <dbReference type="ARBA" id="ARBA00022741"/>
    </source>
</evidence>
<evidence type="ECO:0000256" key="11">
    <source>
        <dbReference type="HAMAP-Rule" id="MF_00109"/>
    </source>
</evidence>
<dbReference type="GO" id="GO:0004765">
    <property type="term" value="F:shikimate kinase activity"/>
    <property type="evidence" value="ECO:0007669"/>
    <property type="project" value="UniProtKB-UniRule"/>
</dbReference>
<comment type="similarity">
    <text evidence="2 11">Belongs to the shikimate kinase family.</text>
</comment>
<evidence type="ECO:0000256" key="5">
    <source>
        <dbReference type="ARBA" id="ARBA00022679"/>
    </source>
</evidence>
<evidence type="ECO:0000256" key="8">
    <source>
        <dbReference type="ARBA" id="ARBA00022840"/>
    </source>
</evidence>
<dbReference type="GO" id="GO:0008652">
    <property type="term" value="P:amino acid biosynthetic process"/>
    <property type="evidence" value="ECO:0007669"/>
    <property type="project" value="UniProtKB-KW"/>
</dbReference>
<comment type="caution">
    <text evidence="11">Lacks conserved residue(s) required for the propagation of feature annotation.</text>
</comment>
<dbReference type="KEGG" id="tal:Thal_0550"/>
<organism evidence="12 13">
    <name type="scientific">Thermocrinis albus (strain DSM 14484 / JCM 11386 / HI 11/12)</name>
    <dbReference type="NCBI Taxonomy" id="638303"/>
    <lineage>
        <taxon>Bacteria</taxon>
        <taxon>Pseudomonadati</taxon>
        <taxon>Aquificota</taxon>
        <taxon>Aquificia</taxon>
        <taxon>Aquificales</taxon>
        <taxon>Aquificaceae</taxon>
        <taxon>Thermocrinis</taxon>
    </lineage>
</organism>
<keyword evidence="7 11" id="KW-0418">Kinase</keyword>
<dbReference type="PRINTS" id="PR01100">
    <property type="entry name" value="SHIKIMTKNASE"/>
</dbReference>
<evidence type="ECO:0000256" key="7">
    <source>
        <dbReference type="ARBA" id="ARBA00022777"/>
    </source>
</evidence>
<dbReference type="GO" id="GO:0005829">
    <property type="term" value="C:cytosol"/>
    <property type="evidence" value="ECO:0007669"/>
    <property type="project" value="TreeGrafter"/>
</dbReference>
<dbReference type="AlphaFoldDB" id="D3SPU7"/>
<evidence type="ECO:0000256" key="2">
    <source>
        <dbReference type="ARBA" id="ARBA00006997"/>
    </source>
</evidence>
<keyword evidence="4 11" id="KW-0028">Amino-acid biosynthesis</keyword>
<protein>
    <recommendedName>
        <fullName evidence="3 11">Shikimate kinase</fullName>
        <shortName evidence="11">SK</shortName>
        <ecNumber evidence="3 11">2.7.1.71</ecNumber>
    </recommendedName>
</protein>
<dbReference type="UniPathway" id="UPA00053">
    <property type="reaction ID" value="UER00088"/>
</dbReference>
<dbReference type="EC" id="2.7.1.71" evidence="3 11"/>
<dbReference type="OrthoDB" id="9800332at2"/>
<evidence type="ECO:0000256" key="3">
    <source>
        <dbReference type="ARBA" id="ARBA00012154"/>
    </source>
</evidence>
<dbReference type="InterPro" id="IPR027417">
    <property type="entry name" value="P-loop_NTPase"/>
</dbReference>
<name>D3SPU7_THEAH</name>
<keyword evidence="11" id="KW-0479">Metal-binding</keyword>
<dbReference type="RefSeq" id="WP_012991591.1">
    <property type="nucleotide sequence ID" value="NC_013894.1"/>
</dbReference>
<dbReference type="InterPro" id="IPR000623">
    <property type="entry name" value="Shikimate_kinase/TSH1"/>
</dbReference>
<feature type="binding site" evidence="11">
    <location>
        <begin position="13"/>
        <end position="18"/>
    </location>
    <ligand>
        <name>ATP</name>
        <dbReference type="ChEBI" id="CHEBI:30616"/>
    </ligand>
</feature>
<dbReference type="PROSITE" id="PS01128">
    <property type="entry name" value="SHIKIMATE_KINASE"/>
    <property type="match status" value="1"/>
</dbReference>
<feature type="binding site" evidence="11">
    <location>
        <position position="35"/>
    </location>
    <ligand>
        <name>substrate</name>
    </ligand>
</feature>